<proteinExistence type="predicted"/>
<gene>
    <name evidence="1" type="ORF">GCM10009727_48320</name>
</gene>
<evidence type="ECO:0000313" key="2">
    <source>
        <dbReference type="Proteomes" id="UP001501020"/>
    </source>
</evidence>
<reference evidence="1 2" key="1">
    <citation type="journal article" date="2019" name="Int. J. Syst. Evol. Microbiol.">
        <title>The Global Catalogue of Microorganisms (GCM) 10K type strain sequencing project: providing services to taxonomists for standard genome sequencing and annotation.</title>
        <authorList>
            <consortium name="The Broad Institute Genomics Platform"/>
            <consortium name="The Broad Institute Genome Sequencing Center for Infectious Disease"/>
            <person name="Wu L."/>
            <person name="Ma J."/>
        </authorList>
    </citation>
    <scope>NUCLEOTIDE SEQUENCE [LARGE SCALE GENOMIC DNA]</scope>
    <source>
        <strain evidence="1 2">JCM 13850</strain>
    </source>
</reference>
<dbReference type="Proteomes" id="UP001501020">
    <property type="component" value="Unassembled WGS sequence"/>
</dbReference>
<sequence>MNDSIRACHDLVFMCADTGAVVAVTYRGDERPVLERAVVFPASGRALWVDPTLGGGSPTALAVRSRGSGGRYGLRLSARAVPVAAPDRPIDDETATGPSVPVCIDIAFEQASRHLMLESGTEPGERVALARGTGSVAVGSVIHRVEGSAWSADGPGAPADCRARAVFQDGSALFVTAAASGPAAALVHNSRIRAVTVHDFAVQGAGSERLGRTVSWAAGGSSPAGAAAEIRDPEQRVTALRKDPSGRGLPVWSCAPFVFVRSGITGLGLVERRTHLTVAAPATEPALELPDPF</sequence>
<comment type="caution">
    <text evidence="1">The sequence shown here is derived from an EMBL/GenBank/DDBJ whole genome shotgun (WGS) entry which is preliminary data.</text>
</comment>
<accession>A0ABN2ZSH2</accession>
<evidence type="ECO:0000313" key="1">
    <source>
        <dbReference type="EMBL" id="GAA2146761.1"/>
    </source>
</evidence>
<organism evidence="1 2">
    <name type="scientific">Actinomadura napierensis</name>
    <dbReference type="NCBI Taxonomy" id="267854"/>
    <lineage>
        <taxon>Bacteria</taxon>
        <taxon>Bacillati</taxon>
        <taxon>Actinomycetota</taxon>
        <taxon>Actinomycetes</taxon>
        <taxon>Streptosporangiales</taxon>
        <taxon>Thermomonosporaceae</taxon>
        <taxon>Actinomadura</taxon>
    </lineage>
</organism>
<name>A0ABN2ZSH2_9ACTN</name>
<dbReference type="RefSeq" id="WP_344271152.1">
    <property type="nucleotide sequence ID" value="NZ_BAAAMR010000044.1"/>
</dbReference>
<keyword evidence="2" id="KW-1185">Reference proteome</keyword>
<protein>
    <submittedName>
        <fullName evidence="1">Uncharacterized protein</fullName>
    </submittedName>
</protein>
<dbReference type="EMBL" id="BAAAMR010000044">
    <property type="protein sequence ID" value="GAA2146761.1"/>
    <property type="molecule type" value="Genomic_DNA"/>
</dbReference>